<dbReference type="STRING" id="246194.CHY_1726"/>
<dbReference type="AlphaFoldDB" id="Q3ABD8"/>
<dbReference type="Proteomes" id="UP000002706">
    <property type="component" value="Chromosome"/>
</dbReference>
<protein>
    <submittedName>
        <fullName evidence="1">Uncharacterized protein</fullName>
    </submittedName>
</protein>
<keyword evidence="2" id="KW-1185">Reference proteome</keyword>
<dbReference type="HOGENOM" id="CLU_3005671_0_0_9"/>
<dbReference type="RefSeq" id="WP_011344621.1">
    <property type="nucleotide sequence ID" value="NC_007503.1"/>
</dbReference>
<gene>
    <name evidence="1" type="ordered locus">CHY_1726</name>
</gene>
<reference evidence="1 2" key="1">
    <citation type="journal article" date="2005" name="PLoS Genet.">
        <title>Life in hot carbon monoxide: the complete genome sequence of Carboxydothermus hydrogenoformans Z-2901.</title>
        <authorList>
            <person name="Wu M."/>
            <person name="Ren Q."/>
            <person name="Durkin A.S."/>
            <person name="Daugherty S.C."/>
            <person name="Brinkac L.M."/>
            <person name="Dodson R.J."/>
            <person name="Madupu R."/>
            <person name="Sullivan S.A."/>
            <person name="Kolonay J.F."/>
            <person name="Haft D.H."/>
            <person name="Nelson W.C."/>
            <person name="Tallon L.J."/>
            <person name="Jones K.M."/>
            <person name="Ulrich L.E."/>
            <person name="Gonzalez J.M."/>
            <person name="Zhulin I.B."/>
            <person name="Robb F.T."/>
            <person name="Eisen J.A."/>
        </authorList>
    </citation>
    <scope>NUCLEOTIDE SEQUENCE [LARGE SCALE GENOMIC DNA]</scope>
    <source>
        <strain evidence="2">ATCC BAA-161 / DSM 6008 / Z-2901</strain>
    </source>
</reference>
<accession>Q3ABD8</accession>
<proteinExistence type="predicted"/>
<dbReference type="KEGG" id="chy:CHY_1726"/>
<sequence length="56" mass="6430">MVSPPTGFKTIMSITTDEFELVISGKIENQKVERLKINFNQEAYFDVQYFGKGRAL</sequence>
<organism evidence="1 2">
    <name type="scientific">Carboxydothermus hydrogenoformans (strain ATCC BAA-161 / DSM 6008 / Z-2901)</name>
    <dbReference type="NCBI Taxonomy" id="246194"/>
    <lineage>
        <taxon>Bacteria</taxon>
        <taxon>Bacillati</taxon>
        <taxon>Bacillota</taxon>
        <taxon>Clostridia</taxon>
        <taxon>Thermoanaerobacterales</taxon>
        <taxon>Thermoanaerobacteraceae</taxon>
        <taxon>Carboxydothermus</taxon>
    </lineage>
</organism>
<name>Q3ABD8_CARHZ</name>
<dbReference type="InParanoid" id="Q3ABD8"/>
<evidence type="ECO:0000313" key="2">
    <source>
        <dbReference type="Proteomes" id="UP000002706"/>
    </source>
</evidence>
<dbReference type="EMBL" id="CP000141">
    <property type="protein sequence ID" value="ABB15330.1"/>
    <property type="molecule type" value="Genomic_DNA"/>
</dbReference>
<evidence type="ECO:0000313" key="1">
    <source>
        <dbReference type="EMBL" id="ABB15330.1"/>
    </source>
</evidence>